<evidence type="ECO:0000313" key="1">
    <source>
        <dbReference type="EMBL" id="MDP9765253.1"/>
    </source>
</evidence>
<protein>
    <submittedName>
        <fullName evidence="1">Uncharacterized protein</fullName>
    </submittedName>
</protein>
<proteinExistence type="predicted"/>
<dbReference type="RefSeq" id="WP_307467000.1">
    <property type="nucleotide sequence ID" value="NZ_JAURUR010000009.1"/>
</dbReference>
<keyword evidence="2" id="KW-1185">Reference proteome</keyword>
<sequence>MTLIDGSYRGVMFPDGVLRIEGGQVEWRQGGQTWQAAVSLEAPVSADPGRQEAEAVRVLSVAQQLMLARAEGDPEMRETLRHLTPFFMEMEGGPVFGFEGPETVVNLVREAEPLVLST</sequence>
<accession>A0ABT9MF81</accession>
<organism evidence="1 2">
    <name type="scientific">Deinococcus enclensis</name>
    <dbReference type="NCBI Taxonomy" id="1049582"/>
    <lineage>
        <taxon>Bacteria</taxon>
        <taxon>Thermotogati</taxon>
        <taxon>Deinococcota</taxon>
        <taxon>Deinococci</taxon>
        <taxon>Deinococcales</taxon>
        <taxon>Deinococcaceae</taxon>
        <taxon>Deinococcus</taxon>
    </lineage>
</organism>
<dbReference type="Proteomes" id="UP001232163">
    <property type="component" value="Unassembled WGS sequence"/>
</dbReference>
<reference evidence="1 2" key="1">
    <citation type="submission" date="2023-07" db="EMBL/GenBank/DDBJ databases">
        <title>Genomic Encyclopedia of Type Strains, Phase IV (KMG-IV): sequencing the most valuable type-strain genomes for metagenomic binning, comparative biology and taxonomic classification.</title>
        <authorList>
            <person name="Goeker M."/>
        </authorList>
    </citation>
    <scope>NUCLEOTIDE SEQUENCE [LARGE SCALE GENOMIC DNA]</scope>
    <source>
        <strain evidence="1 2">NIO-1023</strain>
    </source>
</reference>
<dbReference type="EMBL" id="JAURUR010000009">
    <property type="protein sequence ID" value="MDP9765253.1"/>
    <property type="molecule type" value="Genomic_DNA"/>
</dbReference>
<name>A0ABT9MF81_9DEIO</name>
<comment type="caution">
    <text evidence="1">The sequence shown here is derived from an EMBL/GenBank/DDBJ whole genome shotgun (WGS) entry which is preliminary data.</text>
</comment>
<gene>
    <name evidence="1" type="ORF">QO006_002701</name>
</gene>
<evidence type="ECO:0000313" key="2">
    <source>
        <dbReference type="Proteomes" id="UP001232163"/>
    </source>
</evidence>